<evidence type="ECO:0000313" key="2">
    <source>
        <dbReference type="Proteomes" id="UP000000702"/>
    </source>
</evidence>
<keyword evidence="2" id="KW-1185">Reference proteome</keyword>
<evidence type="ECO:0000313" key="1">
    <source>
        <dbReference type="EMBL" id="CCD16895.1"/>
    </source>
</evidence>
<comment type="caution">
    <text evidence="1">The sequence shown here is derived from an EMBL/GenBank/DDBJ whole genome shotgun (WGS) entry which is preliminary data.</text>
</comment>
<name>F9WHV0_TRYCI</name>
<protein>
    <submittedName>
        <fullName evidence="1">Uncharacterized protein</fullName>
    </submittedName>
</protein>
<dbReference type="EMBL" id="CAEQ01002487">
    <property type="protein sequence ID" value="CCD16895.1"/>
    <property type="molecule type" value="Genomic_DNA"/>
</dbReference>
<dbReference type="Proteomes" id="UP000000702">
    <property type="component" value="Unassembled WGS sequence"/>
</dbReference>
<dbReference type="AlphaFoldDB" id="F9WHV0"/>
<organism evidence="1 2">
    <name type="scientific">Trypanosoma congolense (strain IL3000)</name>
    <dbReference type="NCBI Taxonomy" id="1068625"/>
    <lineage>
        <taxon>Eukaryota</taxon>
        <taxon>Discoba</taxon>
        <taxon>Euglenozoa</taxon>
        <taxon>Kinetoplastea</taxon>
        <taxon>Metakinetoplastina</taxon>
        <taxon>Trypanosomatida</taxon>
        <taxon>Trypanosomatidae</taxon>
        <taxon>Trypanosoma</taxon>
        <taxon>Nannomonas</taxon>
    </lineage>
</organism>
<accession>F9WHV0</accession>
<sequence length="146" mass="16487">MVLLFEIRAVATNKEGVRGSWNDNRISQADCDCGHNTFSFCGGGVTSLVTSRRSLYGFTSMHVQHCPWREAVVISPHWLLTTCDFFHLSFVFLPYRWAQGNISICLCAHTYLVWLQPSLTSGSCFRPFHYCFCTVAIAVCSFGSVW</sequence>
<proteinExistence type="predicted"/>
<reference evidence="2" key="1">
    <citation type="submission" date="2011-07" db="EMBL/GenBank/DDBJ databases">
        <title>Divergent evolution of antigenic variation in African trypanosomes.</title>
        <authorList>
            <person name="Jackson A.P."/>
            <person name="Berry A."/>
            <person name="Allison H.C."/>
            <person name="Burton P."/>
            <person name="Anderson J."/>
            <person name="Aslett M."/>
            <person name="Brown R."/>
            <person name="Corton N."/>
            <person name="Harris D."/>
            <person name="Hauser H."/>
            <person name="Gamble J."/>
            <person name="Gilderthorp R."/>
            <person name="McQuillan J."/>
            <person name="Quail M.A."/>
            <person name="Sanders M."/>
            <person name="Van Tonder A."/>
            <person name="Ginger M.L."/>
            <person name="Donelson J.E."/>
            <person name="Field M.C."/>
            <person name="Barry J.D."/>
            <person name="Berriman M."/>
            <person name="Hertz-Fowler C."/>
        </authorList>
    </citation>
    <scope>NUCLEOTIDE SEQUENCE [LARGE SCALE GENOMIC DNA]</scope>
    <source>
        <strain evidence="2">IL3000</strain>
    </source>
</reference>
<gene>
    <name evidence="1" type="ORF">TCIL3000_0_17780</name>
</gene>
<reference evidence="1 2" key="2">
    <citation type="journal article" date="2012" name="Proc. Natl. Acad. Sci. U.S.A.">
        <title>Antigenic diversity is generated by distinct evolutionary mechanisms in African trypanosome species.</title>
        <authorList>
            <person name="Jackson A.P."/>
            <person name="Berry A."/>
            <person name="Aslett M."/>
            <person name="Allison H.C."/>
            <person name="Burton P."/>
            <person name="Vavrova-Anderson J."/>
            <person name="Brown R."/>
            <person name="Browne H."/>
            <person name="Corton N."/>
            <person name="Hauser H."/>
            <person name="Gamble J."/>
            <person name="Gilderthorp R."/>
            <person name="Marcello L."/>
            <person name="McQuillan J."/>
            <person name="Otto T.D."/>
            <person name="Quail M.A."/>
            <person name="Sanders M.J."/>
            <person name="van Tonder A."/>
            <person name="Ginger M.L."/>
            <person name="Field M.C."/>
            <person name="Barry J.D."/>
            <person name="Hertz-Fowler C."/>
            <person name="Berriman M."/>
        </authorList>
    </citation>
    <scope>NUCLEOTIDE SEQUENCE [LARGE SCALE GENOMIC DNA]</scope>
    <source>
        <strain evidence="1 2">IL3000</strain>
    </source>
</reference>